<evidence type="ECO:0000313" key="2">
    <source>
        <dbReference type="Proteomes" id="UP000299102"/>
    </source>
</evidence>
<comment type="caution">
    <text evidence="1">The sequence shown here is derived from an EMBL/GenBank/DDBJ whole genome shotgun (WGS) entry which is preliminary data.</text>
</comment>
<accession>A0A4C1VA92</accession>
<dbReference type="AlphaFoldDB" id="A0A4C1VA92"/>
<reference evidence="1 2" key="1">
    <citation type="journal article" date="2019" name="Commun. Biol.">
        <title>The bagworm genome reveals a unique fibroin gene that provides high tensile strength.</title>
        <authorList>
            <person name="Kono N."/>
            <person name="Nakamura H."/>
            <person name="Ohtoshi R."/>
            <person name="Tomita M."/>
            <person name="Numata K."/>
            <person name="Arakawa K."/>
        </authorList>
    </citation>
    <scope>NUCLEOTIDE SEQUENCE [LARGE SCALE GENOMIC DNA]</scope>
</reference>
<keyword evidence="2" id="KW-1185">Reference proteome</keyword>
<sequence>MYAARELRVQFEPLRATSGRGLASEPFASRCRESVTVRVPVRFPEPAGEAARRSVTAAGVKIAARQIIRICIRGVRAGRKCTSARAFSLRCLNGKSTYGLCHRIFMGHFREPTSRDLRADAEQTGFNGRIRSGTVGVGTTPSVNTPPFSYRRLCDVGVRGNATTGRARAGGRWVRVARQRRSRSTTLKAIAAWHERKEKYNCAIIWDR</sequence>
<evidence type="ECO:0000313" key="1">
    <source>
        <dbReference type="EMBL" id="GBP35490.1"/>
    </source>
</evidence>
<dbReference type="Proteomes" id="UP000299102">
    <property type="component" value="Unassembled WGS sequence"/>
</dbReference>
<dbReference type="EMBL" id="BGZK01000304">
    <property type="protein sequence ID" value="GBP35490.1"/>
    <property type="molecule type" value="Genomic_DNA"/>
</dbReference>
<name>A0A4C1VA92_EUMVA</name>
<organism evidence="1 2">
    <name type="scientific">Eumeta variegata</name>
    <name type="common">Bagworm moth</name>
    <name type="synonym">Eumeta japonica</name>
    <dbReference type="NCBI Taxonomy" id="151549"/>
    <lineage>
        <taxon>Eukaryota</taxon>
        <taxon>Metazoa</taxon>
        <taxon>Ecdysozoa</taxon>
        <taxon>Arthropoda</taxon>
        <taxon>Hexapoda</taxon>
        <taxon>Insecta</taxon>
        <taxon>Pterygota</taxon>
        <taxon>Neoptera</taxon>
        <taxon>Endopterygota</taxon>
        <taxon>Lepidoptera</taxon>
        <taxon>Glossata</taxon>
        <taxon>Ditrysia</taxon>
        <taxon>Tineoidea</taxon>
        <taxon>Psychidae</taxon>
        <taxon>Oiketicinae</taxon>
        <taxon>Eumeta</taxon>
    </lineage>
</organism>
<proteinExistence type="predicted"/>
<protein>
    <submittedName>
        <fullName evidence="1">Uncharacterized protein</fullName>
    </submittedName>
</protein>
<gene>
    <name evidence="1" type="ORF">EVAR_20000_1</name>
</gene>